<name>A0A8S2ERU5_9BILA</name>
<dbReference type="EMBL" id="CAJOBA010040615">
    <property type="protein sequence ID" value="CAF4097556.1"/>
    <property type="molecule type" value="Genomic_DNA"/>
</dbReference>
<sequence>MADMLLMPTGH</sequence>
<organism evidence="1 3">
    <name type="scientific">Didymodactylos carnosus</name>
    <dbReference type="NCBI Taxonomy" id="1234261"/>
    <lineage>
        <taxon>Eukaryota</taxon>
        <taxon>Metazoa</taxon>
        <taxon>Spiralia</taxon>
        <taxon>Gnathifera</taxon>
        <taxon>Rotifera</taxon>
        <taxon>Eurotatoria</taxon>
        <taxon>Bdelloidea</taxon>
        <taxon>Philodinida</taxon>
        <taxon>Philodinidae</taxon>
        <taxon>Didymodactylos</taxon>
    </lineage>
</organism>
<accession>A0A8S2ERU5</accession>
<evidence type="ECO:0000313" key="3">
    <source>
        <dbReference type="Proteomes" id="UP000677228"/>
    </source>
</evidence>
<reference evidence="1" key="1">
    <citation type="submission" date="2021-02" db="EMBL/GenBank/DDBJ databases">
        <authorList>
            <person name="Nowell W R."/>
        </authorList>
    </citation>
    <scope>NUCLEOTIDE SEQUENCE</scope>
</reference>
<feature type="non-terminal residue" evidence="1">
    <location>
        <position position="11"/>
    </location>
</feature>
<dbReference type="Proteomes" id="UP000682733">
    <property type="component" value="Unassembled WGS sequence"/>
</dbReference>
<dbReference type="Proteomes" id="UP000677228">
    <property type="component" value="Unassembled WGS sequence"/>
</dbReference>
<gene>
    <name evidence="1" type="ORF">OVA965_LOCUS28168</name>
    <name evidence="2" type="ORF">TMI583_LOCUS28919</name>
</gene>
<evidence type="ECO:0000313" key="1">
    <source>
        <dbReference type="EMBL" id="CAF1292668.1"/>
    </source>
</evidence>
<proteinExistence type="predicted"/>
<evidence type="ECO:0000313" key="2">
    <source>
        <dbReference type="EMBL" id="CAF4097556.1"/>
    </source>
</evidence>
<dbReference type="EMBL" id="CAJNOK010019043">
    <property type="protein sequence ID" value="CAF1292668.1"/>
    <property type="molecule type" value="Genomic_DNA"/>
</dbReference>
<protein>
    <submittedName>
        <fullName evidence="1">Uncharacterized protein</fullName>
    </submittedName>
</protein>
<comment type="caution">
    <text evidence="1">The sequence shown here is derived from an EMBL/GenBank/DDBJ whole genome shotgun (WGS) entry which is preliminary data.</text>
</comment>